<dbReference type="PANTHER" id="PTHR23502:SF35">
    <property type="entry name" value="MAJOR FACILITATOR SUPERFAMILY (MFS) PROFILE DOMAIN-CONTAINING PROTEIN"/>
    <property type="match status" value="1"/>
</dbReference>
<keyword evidence="3" id="KW-0813">Transport</keyword>
<evidence type="ECO:0000313" key="10">
    <source>
        <dbReference type="EMBL" id="MBT1703685.1"/>
    </source>
</evidence>
<keyword evidence="4" id="KW-1003">Cell membrane</keyword>
<feature type="transmembrane region" description="Helical" evidence="8">
    <location>
        <begin position="371"/>
        <end position="390"/>
    </location>
</feature>
<dbReference type="InterPro" id="IPR036259">
    <property type="entry name" value="MFS_trans_sf"/>
</dbReference>
<feature type="transmembrane region" description="Helical" evidence="8">
    <location>
        <begin position="165"/>
        <end position="185"/>
    </location>
</feature>
<comment type="similarity">
    <text evidence="2">Belongs to the major facilitator superfamily. Bcr/CmlA family.</text>
</comment>
<evidence type="ECO:0000256" key="3">
    <source>
        <dbReference type="ARBA" id="ARBA00022448"/>
    </source>
</evidence>
<dbReference type="CDD" id="cd17320">
    <property type="entry name" value="MFS_MdfA_MDR_like"/>
    <property type="match status" value="1"/>
</dbReference>
<dbReference type="InterPro" id="IPR004812">
    <property type="entry name" value="Efflux_drug-R_Bcr/CmlA"/>
</dbReference>
<feature type="transmembrane region" description="Helical" evidence="8">
    <location>
        <begin position="218"/>
        <end position="240"/>
    </location>
</feature>
<comment type="caution">
    <text evidence="10">The sequence shown here is derived from an EMBL/GenBank/DDBJ whole genome shotgun (WGS) entry which is preliminary data.</text>
</comment>
<evidence type="ECO:0000256" key="7">
    <source>
        <dbReference type="ARBA" id="ARBA00023136"/>
    </source>
</evidence>
<evidence type="ECO:0000259" key="9">
    <source>
        <dbReference type="PROSITE" id="PS50850"/>
    </source>
</evidence>
<feature type="transmembrane region" description="Helical" evidence="8">
    <location>
        <begin position="346"/>
        <end position="365"/>
    </location>
</feature>
<keyword evidence="6 8" id="KW-1133">Transmembrane helix</keyword>
<name>A0ABS5VS71_9BACT</name>
<gene>
    <name evidence="10" type="ORF">KK060_10365</name>
</gene>
<evidence type="ECO:0000256" key="4">
    <source>
        <dbReference type="ARBA" id="ARBA00022475"/>
    </source>
</evidence>
<organism evidence="10 11">
    <name type="scientific">Chryseosolibacter indicus</name>
    <dbReference type="NCBI Taxonomy" id="2782351"/>
    <lineage>
        <taxon>Bacteria</taxon>
        <taxon>Pseudomonadati</taxon>
        <taxon>Bacteroidota</taxon>
        <taxon>Cytophagia</taxon>
        <taxon>Cytophagales</taxon>
        <taxon>Chryseotaleaceae</taxon>
        <taxon>Chryseosolibacter</taxon>
    </lineage>
</organism>
<evidence type="ECO:0000256" key="1">
    <source>
        <dbReference type="ARBA" id="ARBA00004651"/>
    </source>
</evidence>
<keyword evidence="11" id="KW-1185">Reference proteome</keyword>
<evidence type="ECO:0000256" key="8">
    <source>
        <dbReference type="SAM" id="Phobius"/>
    </source>
</evidence>
<feature type="transmembrane region" description="Helical" evidence="8">
    <location>
        <begin position="284"/>
        <end position="301"/>
    </location>
</feature>
<sequence length="411" mass="44073">MNSGKGKNTYIIWILGLLSTISPFAIDLYLPAFAEIADHFHTTPAKISLSVSSYFVGMALGQILYGPLLDRFGRKPPLYAGLTVFIIASITCTLSTSDQFLIIARFFQAIGGSVAWVAAVTMVRDFFPVSESSKVFSLLILILGVSPLLAPTIGGFIATSLGWKAIFFMLAVLALLTLSIVYTLLPAAREPDRSVSLKAGPMLSTFTSVLRNAQFSTYAFAGAFSFSTLFIYVAGSPIIFMDIFHVSPQTYGGIFALLSVGFIGGSQLNIFLTKTYPNEQVFKVALIVQIATSTLFFLFAWNDWLVLNNTLLFFFICLTCIGLINPNASALAIAPFTRNIGSASALLGFIQLGTAALTSSGVGIFESKETYPIICLMLITSAIAGLILGVGRKIIGEGTVTVNDTATPSMH</sequence>
<keyword evidence="5 8" id="KW-0812">Transmembrane</keyword>
<feature type="transmembrane region" description="Helical" evidence="8">
    <location>
        <begin position="252"/>
        <end position="272"/>
    </location>
</feature>
<reference evidence="10 11" key="1">
    <citation type="submission" date="2021-05" db="EMBL/GenBank/DDBJ databases">
        <title>A Polyphasic approach of four new species of the genus Ohtaekwangia: Ohtaekwangia histidinii sp. nov., Ohtaekwangia cretensis sp. nov., Ohtaekwangia indiensis sp. nov., Ohtaekwangia reichenbachii sp. nov. from diverse environment.</title>
        <authorList>
            <person name="Octaviana S."/>
        </authorList>
    </citation>
    <scope>NUCLEOTIDE SEQUENCE [LARGE SCALE GENOMIC DNA]</scope>
    <source>
        <strain evidence="10 11">PWU20</strain>
    </source>
</reference>
<feature type="transmembrane region" description="Helical" evidence="8">
    <location>
        <begin position="135"/>
        <end position="159"/>
    </location>
</feature>
<feature type="transmembrane region" description="Helical" evidence="8">
    <location>
        <begin position="313"/>
        <end position="334"/>
    </location>
</feature>
<protein>
    <submittedName>
        <fullName evidence="10">Multidrug effflux MFS transporter</fullName>
    </submittedName>
</protein>
<dbReference type="Pfam" id="PF07690">
    <property type="entry name" value="MFS_1"/>
    <property type="match status" value="1"/>
</dbReference>
<dbReference type="Gene3D" id="1.20.1720.10">
    <property type="entry name" value="Multidrug resistance protein D"/>
    <property type="match status" value="1"/>
</dbReference>
<dbReference type="SUPFAM" id="SSF103473">
    <property type="entry name" value="MFS general substrate transporter"/>
    <property type="match status" value="1"/>
</dbReference>
<dbReference type="InterPro" id="IPR020846">
    <property type="entry name" value="MFS_dom"/>
</dbReference>
<dbReference type="RefSeq" id="WP_254153647.1">
    <property type="nucleotide sequence ID" value="NZ_JAHESD010000018.1"/>
</dbReference>
<dbReference type="EMBL" id="JAHESD010000018">
    <property type="protein sequence ID" value="MBT1703685.1"/>
    <property type="molecule type" value="Genomic_DNA"/>
</dbReference>
<dbReference type="PROSITE" id="PS50850">
    <property type="entry name" value="MFS"/>
    <property type="match status" value="1"/>
</dbReference>
<feature type="transmembrane region" description="Helical" evidence="8">
    <location>
        <begin position="102"/>
        <end position="123"/>
    </location>
</feature>
<dbReference type="NCBIfam" id="TIGR00710">
    <property type="entry name" value="efflux_Bcr_CflA"/>
    <property type="match status" value="1"/>
</dbReference>
<dbReference type="InterPro" id="IPR011701">
    <property type="entry name" value="MFS"/>
</dbReference>
<feature type="transmembrane region" description="Helical" evidence="8">
    <location>
        <begin position="12"/>
        <end position="33"/>
    </location>
</feature>
<dbReference type="PANTHER" id="PTHR23502">
    <property type="entry name" value="MAJOR FACILITATOR SUPERFAMILY"/>
    <property type="match status" value="1"/>
</dbReference>
<evidence type="ECO:0000256" key="6">
    <source>
        <dbReference type="ARBA" id="ARBA00022989"/>
    </source>
</evidence>
<evidence type="ECO:0000256" key="2">
    <source>
        <dbReference type="ARBA" id="ARBA00006236"/>
    </source>
</evidence>
<evidence type="ECO:0000313" key="11">
    <source>
        <dbReference type="Proteomes" id="UP000772618"/>
    </source>
</evidence>
<evidence type="ECO:0000256" key="5">
    <source>
        <dbReference type="ARBA" id="ARBA00022692"/>
    </source>
</evidence>
<comment type="subcellular location">
    <subcellularLocation>
        <location evidence="1">Cell membrane</location>
        <topology evidence="1">Multi-pass membrane protein</topology>
    </subcellularLocation>
</comment>
<feature type="transmembrane region" description="Helical" evidence="8">
    <location>
        <begin position="45"/>
        <end position="65"/>
    </location>
</feature>
<feature type="transmembrane region" description="Helical" evidence="8">
    <location>
        <begin position="77"/>
        <end position="96"/>
    </location>
</feature>
<accession>A0ABS5VS71</accession>
<dbReference type="Proteomes" id="UP000772618">
    <property type="component" value="Unassembled WGS sequence"/>
</dbReference>
<proteinExistence type="inferred from homology"/>
<keyword evidence="7 8" id="KW-0472">Membrane</keyword>
<feature type="domain" description="Major facilitator superfamily (MFS) profile" evidence="9">
    <location>
        <begin position="11"/>
        <end position="393"/>
    </location>
</feature>